<dbReference type="SUPFAM" id="SSF53850">
    <property type="entry name" value="Periplasmic binding protein-like II"/>
    <property type="match status" value="1"/>
</dbReference>
<keyword evidence="2" id="KW-0732">Signal</keyword>
<organism evidence="3 4">
    <name type="scientific">Cupriavidus basilensis</name>
    <dbReference type="NCBI Taxonomy" id="68895"/>
    <lineage>
        <taxon>Bacteria</taxon>
        <taxon>Pseudomonadati</taxon>
        <taxon>Pseudomonadota</taxon>
        <taxon>Betaproteobacteria</taxon>
        <taxon>Burkholderiales</taxon>
        <taxon>Burkholderiaceae</taxon>
        <taxon>Cupriavidus</taxon>
    </lineage>
</organism>
<gene>
    <name evidence="3" type="ORF">P3W85_32405</name>
</gene>
<dbReference type="Gene3D" id="3.40.190.150">
    <property type="entry name" value="Bordetella uptake gene, domain 1"/>
    <property type="match status" value="1"/>
</dbReference>
<dbReference type="Gene3D" id="3.40.190.10">
    <property type="entry name" value="Periplasmic binding protein-like II"/>
    <property type="match status" value="1"/>
</dbReference>
<keyword evidence="4" id="KW-1185">Reference proteome</keyword>
<dbReference type="InterPro" id="IPR005064">
    <property type="entry name" value="BUG"/>
</dbReference>
<comment type="caution">
    <text evidence="3">The sequence shown here is derived from an EMBL/GenBank/DDBJ whole genome shotgun (WGS) entry which is preliminary data.</text>
</comment>
<dbReference type="InterPro" id="IPR042100">
    <property type="entry name" value="Bug_dom1"/>
</dbReference>
<dbReference type="Proteomes" id="UP001216674">
    <property type="component" value="Unassembled WGS sequence"/>
</dbReference>
<dbReference type="PANTHER" id="PTHR42928:SF5">
    <property type="entry name" value="BLR1237 PROTEIN"/>
    <property type="match status" value="1"/>
</dbReference>
<dbReference type="RefSeq" id="WP_017224423.1">
    <property type="nucleotide sequence ID" value="NZ_JARJLM010000526.1"/>
</dbReference>
<reference evidence="3 4" key="1">
    <citation type="submission" date="2023-03" db="EMBL/GenBank/DDBJ databases">
        <title>Draft assemblies of triclosan tolerant bacteria isolated from returned activated sludge.</title>
        <authorList>
            <person name="Van Hamelsveld S."/>
        </authorList>
    </citation>
    <scope>NUCLEOTIDE SEQUENCE [LARGE SCALE GENOMIC DNA]</scope>
    <source>
        <strain evidence="3 4">GW210010_S58</strain>
    </source>
</reference>
<sequence length="321" mass="33466">MIKQILNAVVFGVVSTASLCASAQTYPTKPVTLVVPFPPGGSADVIGRLLAAKLAQNLGQSVVVENRPGANTSLAAAAVARAAPDGYTVMISGAPTYTVNPLLYQNLKYDPLKSYEYVAAAGSTSFVILTNPQTKLNSLGDLTTRSSEQPLSFGSFGNGSTPHMAGEFLAQKTGVKLQHVPYRGSAPAMTDLIGNQIPLSIDTLVAALPQIKAGKVKALALTGHARSALVPNVPTVAESGVAGYDFETWFGIVVPRGTPAPIVARLAKGVSTAMADPDTRTKLRDQGFESTFLDAAAFRRKVESELDRNAGIIKVAGITAD</sequence>
<dbReference type="PANTHER" id="PTHR42928">
    <property type="entry name" value="TRICARBOXYLATE-BINDING PROTEIN"/>
    <property type="match status" value="1"/>
</dbReference>
<evidence type="ECO:0000313" key="3">
    <source>
        <dbReference type="EMBL" id="MDF3837610.1"/>
    </source>
</evidence>
<feature type="chain" id="PRO_5045372128" evidence="2">
    <location>
        <begin position="24"/>
        <end position="321"/>
    </location>
</feature>
<comment type="similarity">
    <text evidence="1">Belongs to the UPF0065 (bug) family.</text>
</comment>
<evidence type="ECO:0000256" key="2">
    <source>
        <dbReference type="SAM" id="SignalP"/>
    </source>
</evidence>
<dbReference type="Pfam" id="PF03401">
    <property type="entry name" value="TctC"/>
    <property type="match status" value="1"/>
</dbReference>
<dbReference type="CDD" id="cd13578">
    <property type="entry name" value="PBP2_Bug27"/>
    <property type="match status" value="1"/>
</dbReference>
<dbReference type="EMBL" id="JARJLM010000526">
    <property type="protein sequence ID" value="MDF3837610.1"/>
    <property type="molecule type" value="Genomic_DNA"/>
</dbReference>
<protein>
    <submittedName>
        <fullName evidence="3">Tripartite tricarboxylate transporter substrate binding protein</fullName>
    </submittedName>
</protein>
<evidence type="ECO:0000256" key="1">
    <source>
        <dbReference type="ARBA" id="ARBA00006987"/>
    </source>
</evidence>
<dbReference type="PIRSF" id="PIRSF017082">
    <property type="entry name" value="YflP"/>
    <property type="match status" value="1"/>
</dbReference>
<feature type="signal peptide" evidence="2">
    <location>
        <begin position="1"/>
        <end position="23"/>
    </location>
</feature>
<name>A0ABT6AYA5_9BURK</name>
<evidence type="ECO:0000313" key="4">
    <source>
        <dbReference type="Proteomes" id="UP001216674"/>
    </source>
</evidence>
<proteinExistence type="inferred from homology"/>
<accession>A0ABT6AYA5</accession>